<dbReference type="OrthoDB" id="9813918at2"/>
<dbReference type="RefSeq" id="WP_064240805.1">
    <property type="nucleotide sequence ID" value="NZ_LPUX01000053.1"/>
</dbReference>
<dbReference type="InterPro" id="IPR029052">
    <property type="entry name" value="Metallo-depent_PP-like"/>
</dbReference>
<evidence type="ECO:0000259" key="2">
    <source>
        <dbReference type="Pfam" id="PF12850"/>
    </source>
</evidence>
<dbReference type="PIRSF" id="PIRSF000883">
    <property type="entry name" value="Pesterase_MJ0912"/>
    <property type="match status" value="1"/>
</dbReference>
<dbReference type="PANTHER" id="PTHR42850">
    <property type="entry name" value="METALLOPHOSPHOESTERASE"/>
    <property type="match status" value="1"/>
</dbReference>
<comment type="caution">
    <text evidence="3">The sequence shown here is derived from an EMBL/GenBank/DDBJ whole genome shotgun (WGS) entry which is preliminary data.</text>
</comment>
<evidence type="ECO:0000313" key="3">
    <source>
        <dbReference type="EMBL" id="OAP40493.1"/>
    </source>
</evidence>
<dbReference type="Proteomes" id="UP000094025">
    <property type="component" value="Unassembled WGS sequence"/>
</dbReference>
<dbReference type="PANTHER" id="PTHR42850:SF2">
    <property type="entry name" value="BLL5683 PROTEIN"/>
    <property type="match status" value="1"/>
</dbReference>
<dbReference type="InterPro" id="IPR050126">
    <property type="entry name" value="Ap4A_hydrolase"/>
</dbReference>
<dbReference type="SUPFAM" id="SSF56300">
    <property type="entry name" value="Metallo-dependent phosphatases"/>
    <property type="match status" value="1"/>
</dbReference>
<dbReference type="GO" id="GO:0016791">
    <property type="term" value="F:phosphatase activity"/>
    <property type="evidence" value="ECO:0007669"/>
    <property type="project" value="TreeGrafter"/>
</dbReference>
<dbReference type="InterPro" id="IPR011152">
    <property type="entry name" value="Pesterase_MJ0912"/>
</dbReference>
<reference evidence="3 4" key="1">
    <citation type="journal article" date="2016" name="Int. J. Syst. Evol. Microbiol.">
        <title>Ensifer glycinis sp. nov., an novel rhizobial species associated with Glycine spp.</title>
        <authorList>
            <person name="Yan H."/>
            <person name="Yan J."/>
            <person name="Sui X.H."/>
            <person name="Wang E.T."/>
            <person name="Chen W.X."/>
            <person name="Zhang X.X."/>
            <person name="Chen W.F."/>
        </authorList>
    </citation>
    <scope>NUCLEOTIDE SEQUENCE [LARGE SCALE GENOMIC DNA]</scope>
    <source>
        <strain evidence="3 4">CCBAU 23380</strain>
    </source>
</reference>
<evidence type="ECO:0000256" key="1">
    <source>
        <dbReference type="ARBA" id="ARBA00008950"/>
    </source>
</evidence>
<dbReference type="Pfam" id="PF12850">
    <property type="entry name" value="Metallophos_2"/>
    <property type="match status" value="1"/>
</dbReference>
<accession>A0A178Y0H6</accession>
<dbReference type="AlphaFoldDB" id="A0A178Y0H6"/>
<dbReference type="Gene3D" id="3.60.21.10">
    <property type="match status" value="1"/>
</dbReference>
<dbReference type="InterPro" id="IPR024654">
    <property type="entry name" value="Calcineurin-like_PHP_lpxH"/>
</dbReference>
<gene>
    <name evidence="3" type="ORF">AU381_00850</name>
</gene>
<feature type="domain" description="Calcineurin-like phosphoesterase" evidence="2">
    <location>
        <begin position="1"/>
        <end position="184"/>
    </location>
</feature>
<proteinExistence type="inferred from homology"/>
<organism evidence="3 4">
    <name type="scientific">Sinorhizobium glycinis</name>
    <dbReference type="NCBI Taxonomy" id="1472378"/>
    <lineage>
        <taxon>Bacteria</taxon>
        <taxon>Pseudomonadati</taxon>
        <taxon>Pseudomonadota</taxon>
        <taxon>Alphaproteobacteria</taxon>
        <taxon>Hyphomicrobiales</taxon>
        <taxon>Rhizobiaceae</taxon>
        <taxon>Sinorhizobium/Ensifer group</taxon>
        <taxon>Sinorhizobium</taxon>
    </lineage>
</organism>
<protein>
    <submittedName>
        <fullName evidence="3">Metallophosphoesterase</fullName>
    </submittedName>
</protein>
<dbReference type="GO" id="GO:0005737">
    <property type="term" value="C:cytoplasm"/>
    <property type="evidence" value="ECO:0007669"/>
    <property type="project" value="TreeGrafter"/>
</dbReference>
<keyword evidence="4" id="KW-1185">Reference proteome</keyword>
<dbReference type="STRING" id="1472378.AU381_00850"/>
<comment type="similarity">
    <text evidence="1">Belongs to the metallophosphoesterase superfamily. YfcE family.</text>
</comment>
<evidence type="ECO:0000313" key="4">
    <source>
        <dbReference type="Proteomes" id="UP000094025"/>
    </source>
</evidence>
<sequence>MKIAVISDIHGNDLALEAVLADISAQGIQDAVNLGDHLSGPLNAARTADILIGRKVPAIRGNHDRYLLTLDPREMGLSDRAAYDELEPRHTDWLATLPETLAYRDTVFLCHGTPASDETYWMEALTADGIVHMAARAAIERFAEGIGYPVILCGHTHIPRAVRLANGRLLVNPGSVGCPGYDDDQPVAHKVETGSPDARYAILEHNGVDWSVTFRCVPYDHMAMSRLAADRNRPEWARVLATGFLD</sequence>
<name>A0A178Y0H6_9HYPH</name>
<dbReference type="EMBL" id="LPUX01000053">
    <property type="protein sequence ID" value="OAP40493.1"/>
    <property type="molecule type" value="Genomic_DNA"/>
</dbReference>